<evidence type="ECO:0000313" key="2">
    <source>
        <dbReference type="EMBL" id="ASJ54250.1"/>
    </source>
</evidence>
<dbReference type="PANTHER" id="PTHR33990:SF1">
    <property type="entry name" value="PROTEIN YJDN"/>
    <property type="match status" value="1"/>
</dbReference>
<gene>
    <name evidence="2" type="ORF">BP422_12250</name>
</gene>
<name>A0A220MI20_9BACL</name>
<evidence type="ECO:0000313" key="3">
    <source>
        <dbReference type="Proteomes" id="UP000197781"/>
    </source>
</evidence>
<organism evidence="2 3">
    <name type="scientific">Brevibacillus formosus</name>
    <dbReference type="NCBI Taxonomy" id="54913"/>
    <lineage>
        <taxon>Bacteria</taxon>
        <taxon>Bacillati</taxon>
        <taxon>Bacillota</taxon>
        <taxon>Bacilli</taxon>
        <taxon>Bacillales</taxon>
        <taxon>Paenibacillaceae</taxon>
        <taxon>Brevibacillus</taxon>
    </lineage>
</organism>
<accession>A0A220MI20</accession>
<dbReference type="AlphaFoldDB" id="A0A220MI20"/>
<dbReference type="InterPro" id="IPR028973">
    <property type="entry name" value="PhnB-like"/>
</dbReference>
<reference evidence="2 3" key="1">
    <citation type="submission" date="2016-11" db="EMBL/GenBank/DDBJ databases">
        <authorList>
            <person name="Jaros S."/>
            <person name="Januszkiewicz K."/>
            <person name="Wedrychowicz H."/>
        </authorList>
    </citation>
    <scope>NUCLEOTIDE SEQUENCE [LARGE SCALE GENOMIC DNA]</scope>
    <source>
        <strain evidence="2 3">NF2</strain>
    </source>
</reference>
<dbReference type="Gene3D" id="3.10.180.10">
    <property type="entry name" value="2,3-Dihydroxybiphenyl 1,2-Dioxygenase, domain 1"/>
    <property type="match status" value="1"/>
</dbReference>
<dbReference type="EMBL" id="CP018145">
    <property type="protein sequence ID" value="ASJ54250.1"/>
    <property type="molecule type" value="Genomic_DNA"/>
</dbReference>
<evidence type="ECO:0000259" key="1">
    <source>
        <dbReference type="Pfam" id="PF00903"/>
    </source>
</evidence>
<dbReference type="Pfam" id="PF00903">
    <property type="entry name" value="Glyoxalase"/>
    <property type="match status" value="1"/>
</dbReference>
<dbReference type="KEGG" id="bfm:BP422_12250"/>
<dbReference type="Proteomes" id="UP000197781">
    <property type="component" value="Chromosome"/>
</dbReference>
<dbReference type="PANTHER" id="PTHR33990">
    <property type="entry name" value="PROTEIN YJDN-RELATED"/>
    <property type="match status" value="1"/>
</dbReference>
<dbReference type="RefSeq" id="WP_088908030.1">
    <property type="nucleotide sequence ID" value="NZ_CP018145.1"/>
</dbReference>
<sequence>MALRLIPYIVLNGTASEAISFYEQALGAEVLYKQTFGEMPENPEFPLPEEAKNRIGHATIRVGETELMFSDTFPGQPHQLGDQVTICISTDDKEQSHKIFDALQEGGQVLMPLQETFFSPAYGNVKDKFGITFQIYTDNHCME</sequence>
<proteinExistence type="predicted"/>
<dbReference type="SUPFAM" id="SSF54593">
    <property type="entry name" value="Glyoxalase/Bleomycin resistance protein/Dihydroxybiphenyl dioxygenase"/>
    <property type="match status" value="1"/>
</dbReference>
<dbReference type="CDD" id="cd06588">
    <property type="entry name" value="PhnB_like"/>
    <property type="match status" value="1"/>
</dbReference>
<dbReference type="InterPro" id="IPR004360">
    <property type="entry name" value="Glyas_Fos-R_dOase_dom"/>
</dbReference>
<protein>
    <recommendedName>
        <fullName evidence="1">Glyoxalase/fosfomycin resistance/dioxygenase domain-containing protein</fullName>
    </recommendedName>
</protein>
<feature type="domain" description="Glyoxalase/fosfomycin resistance/dioxygenase" evidence="1">
    <location>
        <begin position="12"/>
        <end position="135"/>
    </location>
</feature>
<dbReference type="InterPro" id="IPR029068">
    <property type="entry name" value="Glyas_Bleomycin-R_OHBP_Dase"/>
</dbReference>